<dbReference type="Proteomes" id="UP001320831">
    <property type="component" value="Unassembled WGS sequence"/>
</dbReference>
<proteinExistence type="predicted"/>
<gene>
    <name evidence="2" type="ORF">N5A92_03880</name>
</gene>
<dbReference type="Pfam" id="PF06568">
    <property type="entry name" value="YjiS-like"/>
    <property type="match status" value="1"/>
</dbReference>
<name>A0ABT2LHY0_9HYPH</name>
<accession>A0ABT2LHY0</accession>
<evidence type="ECO:0000313" key="2">
    <source>
        <dbReference type="EMBL" id="MCT7374170.1"/>
    </source>
</evidence>
<evidence type="ECO:0000313" key="3">
    <source>
        <dbReference type="Proteomes" id="UP001320831"/>
    </source>
</evidence>
<keyword evidence="3" id="KW-1185">Reference proteome</keyword>
<dbReference type="RefSeq" id="WP_260900538.1">
    <property type="nucleotide sequence ID" value="NZ_JAOCZP010000001.1"/>
</dbReference>
<reference evidence="2 3" key="1">
    <citation type="submission" date="2022-09" db="EMBL/GenBank/DDBJ databases">
        <title>Chelativorans salina sp. nov., a novel slightly halophilic bacterium isolated from a saline lake sediment enrichment.</title>
        <authorList>
            <person name="Gao L."/>
            <person name="Fang B.-Z."/>
            <person name="Li W.-J."/>
        </authorList>
    </citation>
    <scope>NUCLEOTIDE SEQUENCE [LARGE SCALE GENOMIC DNA]</scope>
    <source>
        <strain evidence="2 3">EGI FJ00035</strain>
    </source>
</reference>
<feature type="domain" description="YjiS-like" evidence="1">
    <location>
        <begin position="24"/>
        <end position="58"/>
    </location>
</feature>
<organism evidence="2 3">
    <name type="scientific">Chelativorans salis</name>
    <dbReference type="NCBI Taxonomy" id="2978478"/>
    <lineage>
        <taxon>Bacteria</taxon>
        <taxon>Pseudomonadati</taxon>
        <taxon>Pseudomonadota</taxon>
        <taxon>Alphaproteobacteria</taxon>
        <taxon>Hyphomicrobiales</taxon>
        <taxon>Phyllobacteriaceae</taxon>
        <taxon>Chelativorans</taxon>
    </lineage>
</organism>
<protein>
    <submittedName>
        <fullName evidence="2">DUF1127 domain-containing protein</fullName>
    </submittedName>
</protein>
<comment type="caution">
    <text evidence="2">The sequence shown here is derived from an EMBL/GenBank/DDBJ whole genome shotgun (WGS) entry which is preliminary data.</text>
</comment>
<dbReference type="InterPro" id="IPR009506">
    <property type="entry name" value="YjiS-like"/>
</dbReference>
<sequence length="75" mass="8652">MYKATVLRPPVAFSRGVSFLASSFRHIRRQLRLRRTIRDLESLPDHILHDIGLTQSEIASVLRLGPDDTTRRQRG</sequence>
<dbReference type="EMBL" id="JAOCZP010000001">
    <property type="protein sequence ID" value="MCT7374170.1"/>
    <property type="molecule type" value="Genomic_DNA"/>
</dbReference>
<evidence type="ECO:0000259" key="1">
    <source>
        <dbReference type="Pfam" id="PF06568"/>
    </source>
</evidence>